<evidence type="ECO:0000256" key="2">
    <source>
        <dbReference type="ARBA" id="ARBA00006577"/>
    </source>
</evidence>
<dbReference type="PANTHER" id="PTHR43811">
    <property type="entry name" value="FKBP-TYPE PEPTIDYL-PROLYL CIS-TRANS ISOMERASE FKPA"/>
    <property type="match status" value="1"/>
</dbReference>
<feature type="domain" description="PPIase FKBP-type" evidence="8">
    <location>
        <begin position="66"/>
        <end position="151"/>
    </location>
</feature>
<evidence type="ECO:0000256" key="4">
    <source>
        <dbReference type="ARBA" id="ARBA00023235"/>
    </source>
</evidence>
<dbReference type="AlphaFoldDB" id="A0A839Z0X6"/>
<dbReference type="EC" id="5.2.1.8" evidence="6"/>
<keyword evidence="3 5" id="KW-0697">Rotamase</keyword>
<dbReference type="Proteomes" id="UP000578569">
    <property type="component" value="Unassembled WGS sequence"/>
</dbReference>
<dbReference type="InterPro" id="IPR046357">
    <property type="entry name" value="PPIase_dom_sf"/>
</dbReference>
<evidence type="ECO:0000256" key="3">
    <source>
        <dbReference type="ARBA" id="ARBA00023110"/>
    </source>
</evidence>
<protein>
    <recommendedName>
        <fullName evidence="6">Peptidyl-prolyl cis-trans isomerase</fullName>
        <ecNumber evidence="6">5.2.1.8</ecNumber>
    </recommendedName>
</protein>
<dbReference type="Pfam" id="PF00254">
    <property type="entry name" value="FKBP_C"/>
    <property type="match status" value="1"/>
</dbReference>
<accession>A0A839Z0X6</accession>
<sequence length="181" mass="18820">MSASQVPLRPIKRGSVAKLWLAIAALVIAALAIAWAGAAPLKGVTTENGVMVRTLEAGEGELITDQDGAFVSYEGRLEDGEVFDSSNGQPVPMLVQGVVPGFAEALQQMREGGSYEIRIPSELAYGDSPPPGSIIKPGDDLYFSVEIAQVVRDAAQLVGPPPTAPNAPQGEDAPAEETPAN</sequence>
<feature type="region of interest" description="Disordered" evidence="7">
    <location>
        <begin position="154"/>
        <end position="181"/>
    </location>
</feature>
<evidence type="ECO:0000256" key="6">
    <source>
        <dbReference type="RuleBase" id="RU003915"/>
    </source>
</evidence>
<evidence type="ECO:0000313" key="10">
    <source>
        <dbReference type="Proteomes" id="UP000578569"/>
    </source>
</evidence>
<evidence type="ECO:0000256" key="1">
    <source>
        <dbReference type="ARBA" id="ARBA00000971"/>
    </source>
</evidence>
<keyword evidence="4 5" id="KW-0413">Isomerase</keyword>
<dbReference type="RefSeq" id="WP_183934333.1">
    <property type="nucleotide sequence ID" value="NZ_JACICF010000002.1"/>
</dbReference>
<evidence type="ECO:0000256" key="5">
    <source>
        <dbReference type="PROSITE-ProRule" id="PRU00277"/>
    </source>
</evidence>
<dbReference type="Gene3D" id="3.10.50.40">
    <property type="match status" value="1"/>
</dbReference>
<dbReference type="PROSITE" id="PS50059">
    <property type="entry name" value="FKBP_PPIASE"/>
    <property type="match status" value="1"/>
</dbReference>
<keyword evidence="10" id="KW-1185">Reference proteome</keyword>
<gene>
    <name evidence="9" type="ORF">FHS50_002051</name>
</gene>
<organism evidence="9 10">
    <name type="scientific">Sphingomicrobium lutaoense</name>
    <dbReference type="NCBI Taxonomy" id="515949"/>
    <lineage>
        <taxon>Bacteria</taxon>
        <taxon>Pseudomonadati</taxon>
        <taxon>Pseudomonadota</taxon>
        <taxon>Alphaproteobacteria</taxon>
        <taxon>Sphingomonadales</taxon>
        <taxon>Sphingomonadaceae</taxon>
        <taxon>Sphingomicrobium</taxon>
    </lineage>
</organism>
<comment type="caution">
    <text evidence="9">The sequence shown here is derived from an EMBL/GenBank/DDBJ whole genome shotgun (WGS) entry which is preliminary data.</text>
</comment>
<evidence type="ECO:0000313" key="9">
    <source>
        <dbReference type="EMBL" id="MBB3764989.1"/>
    </source>
</evidence>
<reference evidence="9 10" key="1">
    <citation type="submission" date="2020-08" db="EMBL/GenBank/DDBJ databases">
        <title>Genomic Encyclopedia of Type Strains, Phase IV (KMG-IV): sequencing the most valuable type-strain genomes for metagenomic binning, comparative biology and taxonomic classification.</title>
        <authorList>
            <person name="Goeker M."/>
        </authorList>
    </citation>
    <scope>NUCLEOTIDE SEQUENCE [LARGE SCALE GENOMIC DNA]</scope>
    <source>
        <strain evidence="9 10">DSM 24194</strain>
    </source>
</reference>
<evidence type="ECO:0000256" key="7">
    <source>
        <dbReference type="SAM" id="MobiDB-lite"/>
    </source>
</evidence>
<comment type="catalytic activity">
    <reaction evidence="1 5 6">
        <text>[protein]-peptidylproline (omega=180) = [protein]-peptidylproline (omega=0)</text>
        <dbReference type="Rhea" id="RHEA:16237"/>
        <dbReference type="Rhea" id="RHEA-COMP:10747"/>
        <dbReference type="Rhea" id="RHEA-COMP:10748"/>
        <dbReference type="ChEBI" id="CHEBI:83833"/>
        <dbReference type="ChEBI" id="CHEBI:83834"/>
        <dbReference type="EC" id="5.2.1.8"/>
    </reaction>
</comment>
<dbReference type="InterPro" id="IPR001179">
    <property type="entry name" value="PPIase_FKBP_dom"/>
</dbReference>
<proteinExistence type="inferred from homology"/>
<dbReference type="GO" id="GO:0003755">
    <property type="term" value="F:peptidyl-prolyl cis-trans isomerase activity"/>
    <property type="evidence" value="ECO:0007669"/>
    <property type="project" value="UniProtKB-UniRule"/>
</dbReference>
<dbReference type="EMBL" id="JACICF010000002">
    <property type="protein sequence ID" value="MBB3764989.1"/>
    <property type="molecule type" value="Genomic_DNA"/>
</dbReference>
<name>A0A839Z0X6_9SPHN</name>
<dbReference type="PANTHER" id="PTHR43811:SF19">
    <property type="entry name" value="39 KDA FK506-BINDING NUCLEAR PROTEIN"/>
    <property type="match status" value="1"/>
</dbReference>
<evidence type="ECO:0000259" key="8">
    <source>
        <dbReference type="PROSITE" id="PS50059"/>
    </source>
</evidence>
<comment type="similarity">
    <text evidence="2 6">Belongs to the FKBP-type PPIase family.</text>
</comment>
<dbReference type="SUPFAM" id="SSF54534">
    <property type="entry name" value="FKBP-like"/>
    <property type="match status" value="1"/>
</dbReference>